<dbReference type="InterPro" id="IPR050090">
    <property type="entry name" value="Tyrosine_recombinase_XerCD"/>
</dbReference>
<dbReference type="InterPro" id="IPR011010">
    <property type="entry name" value="DNA_brk_join_enz"/>
</dbReference>
<dbReference type="SUPFAM" id="SSF56349">
    <property type="entry name" value="DNA breaking-rejoining enzymes"/>
    <property type="match status" value="1"/>
</dbReference>
<dbReference type="InterPro" id="IPR013762">
    <property type="entry name" value="Integrase-like_cat_sf"/>
</dbReference>
<gene>
    <name evidence="5" type="ORF">GXX48_13055</name>
</gene>
<dbReference type="PANTHER" id="PTHR30349:SF94">
    <property type="entry name" value="INTEGRASE_RECOMBINASE HI_1414-RELATED"/>
    <property type="match status" value="1"/>
</dbReference>
<dbReference type="GO" id="GO:0006310">
    <property type="term" value="P:DNA recombination"/>
    <property type="evidence" value="ECO:0007669"/>
    <property type="project" value="UniProtKB-KW"/>
</dbReference>
<dbReference type="GO" id="GO:0015074">
    <property type="term" value="P:DNA integration"/>
    <property type="evidence" value="ECO:0007669"/>
    <property type="project" value="UniProtKB-KW"/>
</dbReference>
<evidence type="ECO:0000256" key="3">
    <source>
        <dbReference type="SAM" id="MobiDB-lite"/>
    </source>
</evidence>
<dbReference type="GO" id="GO:0003677">
    <property type="term" value="F:DNA binding"/>
    <property type="evidence" value="ECO:0007669"/>
    <property type="project" value="InterPro"/>
</dbReference>
<evidence type="ECO:0000256" key="2">
    <source>
        <dbReference type="ARBA" id="ARBA00023172"/>
    </source>
</evidence>
<organism evidence="5 6">
    <name type="scientific">Brucella intermedia</name>
    <dbReference type="NCBI Taxonomy" id="94625"/>
    <lineage>
        <taxon>Bacteria</taxon>
        <taxon>Pseudomonadati</taxon>
        <taxon>Pseudomonadota</taxon>
        <taxon>Alphaproteobacteria</taxon>
        <taxon>Hyphomicrobiales</taxon>
        <taxon>Brucellaceae</taxon>
        <taxon>Brucella/Ochrobactrum group</taxon>
        <taxon>Brucella</taxon>
    </lineage>
</organism>
<dbReference type="Pfam" id="PF00589">
    <property type="entry name" value="Phage_integrase"/>
    <property type="match status" value="1"/>
</dbReference>
<feature type="domain" description="Tyr recombinase" evidence="4">
    <location>
        <begin position="210"/>
        <end position="384"/>
    </location>
</feature>
<dbReference type="CDD" id="cd00796">
    <property type="entry name" value="INT_Rci_Hp1_C"/>
    <property type="match status" value="1"/>
</dbReference>
<evidence type="ECO:0000313" key="5">
    <source>
        <dbReference type="EMBL" id="HHV68558.1"/>
    </source>
</evidence>
<dbReference type="Gene3D" id="1.10.443.10">
    <property type="entry name" value="Intergrase catalytic core"/>
    <property type="match status" value="1"/>
</dbReference>
<evidence type="ECO:0000313" key="6">
    <source>
        <dbReference type="Proteomes" id="UP000551563"/>
    </source>
</evidence>
<dbReference type="InterPro" id="IPR002104">
    <property type="entry name" value="Integrase_catalytic"/>
</dbReference>
<proteinExistence type="predicted"/>
<dbReference type="PANTHER" id="PTHR30349">
    <property type="entry name" value="PHAGE INTEGRASE-RELATED"/>
    <property type="match status" value="1"/>
</dbReference>
<protein>
    <submittedName>
        <fullName evidence="5">Site-specific integrase</fullName>
    </submittedName>
</protein>
<evidence type="ECO:0000259" key="4">
    <source>
        <dbReference type="PROSITE" id="PS51898"/>
    </source>
</evidence>
<dbReference type="Proteomes" id="UP000551563">
    <property type="component" value="Unassembled WGS sequence"/>
</dbReference>
<keyword evidence="2" id="KW-0233">DNA recombination</keyword>
<dbReference type="PROSITE" id="PS51898">
    <property type="entry name" value="TYR_RECOMBINASE"/>
    <property type="match status" value="1"/>
</dbReference>
<keyword evidence="1" id="KW-0229">DNA integration</keyword>
<dbReference type="EMBL" id="DUMN01000371">
    <property type="protein sequence ID" value="HHV68558.1"/>
    <property type="molecule type" value="Genomic_DNA"/>
</dbReference>
<name>A0A7V6U045_9HYPH</name>
<reference evidence="5 6" key="1">
    <citation type="journal article" date="2020" name="Biotechnol. Biofuels">
        <title>New insights from the biogas microbiome by comprehensive genome-resolved metagenomics of nearly 1600 species originating from multiple anaerobic digesters.</title>
        <authorList>
            <person name="Campanaro S."/>
            <person name="Treu L."/>
            <person name="Rodriguez-R L.M."/>
            <person name="Kovalovszki A."/>
            <person name="Ziels R.M."/>
            <person name="Maus I."/>
            <person name="Zhu X."/>
            <person name="Kougias P.G."/>
            <person name="Basile A."/>
            <person name="Luo G."/>
            <person name="Schluter A."/>
            <person name="Konstantinidis K.T."/>
            <person name="Angelidaki I."/>
        </authorList>
    </citation>
    <scope>NUCLEOTIDE SEQUENCE [LARGE SCALE GENOMIC DNA]</scope>
    <source>
        <strain evidence="5">AS04akNAM_66</strain>
    </source>
</reference>
<feature type="region of interest" description="Disordered" evidence="3">
    <location>
        <begin position="146"/>
        <end position="167"/>
    </location>
</feature>
<sequence length="401" mass="46286">MATIRQKGIGQWHVQIRRKGWPNQTGTFRTKVEAETWARDIESSMDKGVFFDRSRGHEETLADLIKVYRKEVTDKRPGEDSRKAENARLDRFLRDETILCSYAVANLRPEHFIEYRDRRLTETASRGKEGGRGRYKVVEHEMKLRKDGTPRTNAAKPKAPPVAPKLISPGTVKRELTLWKNIIAHSKLRLNLPFNPVNSEDVKRPTVNDERDIRLDHEDIDKLLDECRNARNPWLAPIVEFAFESGARRGSILRLDWKDVDLNKRTALLRRVKNSRNPHEARDIKIGLSPRAIEILQGLPDEPNRSGQVFKMTKDSLKTAYDRARKRADVSHFRLHDARHERTSNLIEAGWSDTEVMAQTGHLDPKSLKRYANLRETFLADKLATIPSRKTPKSQDDRTDG</sequence>
<dbReference type="AlphaFoldDB" id="A0A7V6U045"/>
<evidence type="ECO:0000256" key="1">
    <source>
        <dbReference type="ARBA" id="ARBA00022908"/>
    </source>
</evidence>
<comment type="caution">
    <text evidence="5">The sequence shown here is derived from an EMBL/GenBank/DDBJ whole genome shotgun (WGS) entry which is preliminary data.</text>
</comment>
<accession>A0A7V6U045</accession>